<accession>A0A845G7J9</accession>
<name>A0A845G7J9_9BURK</name>
<evidence type="ECO:0000313" key="4">
    <source>
        <dbReference type="Proteomes" id="UP000470302"/>
    </source>
</evidence>
<organism evidence="3 4">
    <name type="scientific">Duganella vulcania</name>
    <dbReference type="NCBI Taxonomy" id="2692166"/>
    <lineage>
        <taxon>Bacteria</taxon>
        <taxon>Pseudomonadati</taxon>
        <taxon>Pseudomonadota</taxon>
        <taxon>Betaproteobacteria</taxon>
        <taxon>Burkholderiales</taxon>
        <taxon>Oxalobacteraceae</taxon>
        <taxon>Telluria group</taxon>
        <taxon>Duganella</taxon>
    </lineage>
</organism>
<dbReference type="AlphaFoldDB" id="A0A845G7J9"/>
<dbReference type="EMBL" id="WWCW01000075">
    <property type="protein sequence ID" value="MYM89442.1"/>
    <property type="molecule type" value="Genomic_DNA"/>
</dbReference>
<dbReference type="RefSeq" id="WP_161098368.1">
    <property type="nucleotide sequence ID" value="NZ_WWCW01000075.1"/>
</dbReference>
<keyword evidence="1" id="KW-0812">Transmembrane</keyword>
<dbReference type="Pfam" id="PF07811">
    <property type="entry name" value="TadE"/>
    <property type="match status" value="1"/>
</dbReference>
<proteinExistence type="predicted"/>
<dbReference type="Proteomes" id="UP000470302">
    <property type="component" value="Unassembled WGS sequence"/>
</dbReference>
<feature type="transmembrane region" description="Helical" evidence="1">
    <location>
        <begin position="12"/>
        <end position="33"/>
    </location>
</feature>
<evidence type="ECO:0000256" key="1">
    <source>
        <dbReference type="SAM" id="Phobius"/>
    </source>
</evidence>
<dbReference type="InterPro" id="IPR012495">
    <property type="entry name" value="TadE-like_dom"/>
</dbReference>
<comment type="caution">
    <text evidence="3">The sequence shown here is derived from an EMBL/GenBank/DDBJ whole genome shotgun (WGS) entry which is preliminary data.</text>
</comment>
<gene>
    <name evidence="3" type="ORF">GTP91_19980</name>
</gene>
<evidence type="ECO:0000313" key="3">
    <source>
        <dbReference type="EMBL" id="MYM89442.1"/>
    </source>
</evidence>
<sequence length="194" mass="20479">MFARQKGRAQGGAVAVEFSLVLMLFLVVAVGVIELARAMYLYNTLEMVTQRAASLAANADFRDAAAMNAVRQKAIFRTSAGTLMLGAPVTDAHVRIDYLALTYAGAPALTEIPAAALPACTVNNRTTCMKDPYDASCIRFVRARICDPAVTDTCNHVQYQTLLSLVSLPLSLPNATAIANAETLGATLGAAPCP</sequence>
<keyword evidence="1" id="KW-0472">Membrane</keyword>
<reference evidence="3 4" key="1">
    <citation type="submission" date="2020-01" db="EMBL/GenBank/DDBJ databases">
        <title>Novel species isolated from a subtropical stream in China.</title>
        <authorList>
            <person name="Lu H."/>
        </authorList>
    </citation>
    <scope>NUCLEOTIDE SEQUENCE [LARGE SCALE GENOMIC DNA]</scope>
    <source>
        <strain evidence="3 4">FT82W</strain>
    </source>
</reference>
<feature type="domain" description="TadE-like" evidence="2">
    <location>
        <begin position="12"/>
        <end position="53"/>
    </location>
</feature>
<keyword evidence="1" id="KW-1133">Transmembrane helix</keyword>
<evidence type="ECO:0000259" key="2">
    <source>
        <dbReference type="Pfam" id="PF07811"/>
    </source>
</evidence>
<protein>
    <submittedName>
        <fullName evidence="3">Pilus assembly protein</fullName>
    </submittedName>
</protein>